<dbReference type="InterPro" id="IPR011701">
    <property type="entry name" value="MFS"/>
</dbReference>
<dbReference type="SUPFAM" id="SSF103473">
    <property type="entry name" value="MFS general substrate transporter"/>
    <property type="match status" value="1"/>
</dbReference>
<feature type="domain" description="Major facilitator superfamily (MFS) profile" evidence="8">
    <location>
        <begin position="52"/>
        <end position="434"/>
    </location>
</feature>
<keyword evidence="3" id="KW-0813">Transport</keyword>
<dbReference type="FunFam" id="1.20.1250.20:FF:000286">
    <property type="entry name" value="MFS efflux transporter"/>
    <property type="match status" value="1"/>
</dbReference>
<sequence length="468" mass="50862">MLQPRRLMDKAICLRKTKATPRQFRYSETETKPIYLKRRLVRWNESGAIMYRFVATSNSFILKGMSDGVTGALIPYIETYYNITYTIVSLVFLAPFVGYLVASLVNGMVHHYAGQRGVAVMASFSRVAGLLTLVFHPPYPVLPVAMLFVGFGNGLEDSAWNAWVGNMHNANELLGIMHGAYGLGATIGPLIATAMITKGGLQWYTYYYVQLGADVVGVTLLITSFWGATAKAYRESHKVHNGGQRTTTRQVLRKPLTWLLAVFLLGYVGAEVSLGGWIVTFMLRVRDAEPFIAGLSATFFWLGLTVGRVILGFITGRIGEKLAITIYLGLTVVLQLLYWLVPTFAASAVFVTFLGFFLGPLFPGAIVAATKLLPSDQHVSAIGFACAFGGGGAALVPFAVGAIAESKGVYVLQPIVLAILVTILLLWLAMPGGLRRGGLERARENQEGVGHEIGQAIRWAKVKTGKTA</sequence>
<dbReference type="PANTHER" id="PTHR23514:SF3">
    <property type="entry name" value="BYPASS OF STOP CODON PROTEIN 6"/>
    <property type="match status" value="1"/>
</dbReference>
<dbReference type="GO" id="GO:0012505">
    <property type="term" value="C:endomembrane system"/>
    <property type="evidence" value="ECO:0007669"/>
    <property type="project" value="UniProtKB-SubCell"/>
</dbReference>
<dbReference type="Gene3D" id="1.20.1250.20">
    <property type="entry name" value="MFS general substrate transporter like domains"/>
    <property type="match status" value="2"/>
</dbReference>
<evidence type="ECO:0000313" key="9">
    <source>
        <dbReference type="EMBL" id="KAK0706623.1"/>
    </source>
</evidence>
<feature type="transmembrane region" description="Helical" evidence="7">
    <location>
        <begin position="347"/>
        <end position="369"/>
    </location>
</feature>
<comment type="similarity">
    <text evidence="2">Belongs to the major facilitator superfamily.</text>
</comment>
<feature type="transmembrane region" description="Helical" evidence="7">
    <location>
        <begin position="258"/>
        <end position="279"/>
    </location>
</feature>
<feature type="transmembrane region" description="Helical" evidence="7">
    <location>
        <begin position="322"/>
        <end position="341"/>
    </location>
</feature>
<keyword evidence="4 7" id="KW-0812">Transmembrane</keyword>
<gene>
    <name evidence="9" type="ORF">B0T26DRAFT_743831</name>
</gene>
<evidence type="ECO:0000256" key="2">
    <source>
        <dbReference type="ARBA" id="ARBA00008335"/>
    </source>
</evidence>
<evidence type="ECO:0000256" key="3">
    <source>
        <dbReference type="ARBA" id="ARBA00022448"/>
    </source>
</evidence>
<protein>
    <submittedName>
        <fullName evidence="9">Major facilitator superfamily transporter</fullName>
    </submittedName>
</protein>
<evidence type="ECO:0000256" key="6">
    <source>
        <dbReference type="ARBA" id="ARBA00023136"/>
    </source>
</evidence>
<dbReference type="GO" id="GO:0016020">
    <property type="term" value="C:membrane"/>
    <property type="evidence" value="ECO:0007669"/>
    <property type="project" value="TreeGrafter"/>
</dbReference>
<evidence type="ECO:0000259" key="8">
    <source>
        <dbReference type="PROSITE" id="PS50850"/>
    </source>
</evidence>
<dbReference type="RefSeq" id="XP_060291717.1">
    <property type="nucleotide sequence ID" value="XM_060444314.1"/>
</dbReference>
<evidence type="ECO:0000256" key="5">
    <source>
        <dbReference type="ARBA" id="ARBA00022989"/>
    </source>
</evidence>
<proteinExistence type="inferred from homology"/>
<dbReference type="EMBL" id="JAUIRO010000007">
    <property type="protein sequence ID" value="KAK0706623.1"/>
    <property type="molecule type" value="Genomic_DNA"/>
</dbReference>
<evidence type="ECO:0000256" key="4">
    <source>
        <dbReference type="ARBA" id="ARBA00022692"/>
    </source>
</evidence>
<dbReference type="InterPro" id="IPR051788">
    <property type="entry name" value="MFS_Transporter"/>
</dbReference>
<organism evidence="9 10">
    <name type="scientific">Lasiosphaeria miniovina</name>
    <dbReference type="NCBI Taxonomy" id="1954250"/>
    <lineage>
        <taxon>Eukaryota</taxon>
        <taxon>Fungi</taxon>
        <taxon>Dikarya</taxon>
        <taxon>Ascomycota</taxon>
        <taxon>Pezizomycotina</taxon>
        <taxon>Sordariomycetes</taxon>
        <taxon>Sordariomycetidae</taxon>
        <taxon>Sordariales</taxon>
        <taxon>Lasiosphaeriaceae</taxon>
        <taxon>Lasiosphaeria</taxon>
    </lineage>
</organism>
<dbReference type="GeneID" id="85327584"/>
<dbReference type="Pfam" id="PF07690">
    <property type="entry name" value="MFS_1"/>
    <property type="match status" value="1"/>
</dbReference>
<name>A0AA40DNR2_9PEZI</name>
<dbReference type="AlphaFoldDB" id="A0AA40DNR2"/>
<feature type="transmembrane region" description="Helical" evidence="7">
    <location>
        <begin position="83"/>
        <end position="105"/>
    </location>
</feature>
<feature type="transmembrane region" description="Helical" evidence="7">
    <location>
        <begin position="208"/>
        <end position="228"/>
    </location>
</feature>
<evidence type="ECO:0000256" key="1">
    <source>
        <dbReference type="ARBA" id="ARBA00004127"/>
    </source>
</evidence>
<dbReference type="GO" id="GO:0022857">
    <property type="term" value="F:transmembrane transporter activity"/>
    <property type="evidence" value="ECO:0007669"/>
    <property type="project" value="InterPro"/>
</dbReference>
<dbReference type="Proteomes" id="UP001172101">
    <property type="component" value="Unassembled WGS sequence"/>
</dbReference>
<comment type="caution">
    <text evidence="9">The sequence shown here is derived from an EMBL/GenBank/DDBJ whole genome shotgun (WGS) entry which is preliminary data.</text>
</comment>
<dbReference type="PROSITE" id="PS50850">
    <property type="entry name" value="MFS"/>
    <property type="match status" value="1"/>
</dbReference>
<feature type="transmembrane region" description="Helical" evidence="7">
    <location>
        <begin position="291"/>
        <end position="310"/>
    </location>
</feature>
<dbReference type="FunFam" id="1.20.1250.20:FF:000308">
    <property type="entry name" value="MFS efflux transporter"/>
    <property type="match status" value="1"/>
</dbReference>
<evidence type="ECO:0000256" key="7">
    <source>
        <dbReference type="SAM" id="Phobius"/>
    </source>
</evidence>
<keyword evidence="5 7" id="KW-1133">Transmembrane helix</keyword>
<keyword evidence="10" id="KW-1185">Reference proteome</keyword>
<feature type="transmembrane region" description="Helical" evidence="7">
    <location>
        <begin position="176"/>
        <end position="196"/>
    </location>
</feature>
<dbReference type="InterPro" id="IPR036259">
    <property type="entry name" value="MFS_trans_sf"/>
</dbReference>
<comment type="subcellular location">
    <subcellularLocation>
        <location evidence="1">Endomembrane system</location>
        <topology evidence="1">Multi-pass membrane protein</topology>
    </subcellularLocation>
</comment>
<accession>A0AA40DNR2</accession>
<feature type="transmembrane region" description="Helical" evidence="7">
    <location>
        <begin position="410"/>
        <end position="429"/>
    </location>
</feature>
<feature type="transmembrane region" description="Helical" evidence="7">
    <location>
        <begin position="381"/>
        <end position="404"/>
    </location>
</feature>
<reference evidence="9" key="1">
    <citation type="submission" date="2023-06" db="EMBL/GenBank/DDBJ databases">
        <title>Genome-scale phylogeny and comparative genomics of the fungal order Sordariales.</title>
        <authorList>
            <consortium name="Lawrence Berkeley National Laboratory"/>
            <person name="Hensen N."/>
            <person name="Bonometti L."/>
            <person name="Westerberg I."/>
            <person name="Brannstrom I.O."/>
            <person name="Guillou S."/>
            <person name="Cros-Aarteil S."/>
            <person name="Calhoun S."/>
            <person name="Haridas S."/>
            <person name="Kuo A."/>
            <person name="Mondo S."/>
            <person name="Pangilinan J."/>
            <person name="Riley R."/>
            <person name="LaButti K."/>
            <person name="Andreopoulos B."/>
            <person name="Lipzen A."/>
            <person name="Chen C."/>
            <person name="Yanf M."/>
            <person name="Daum C."/>
            <person name="Ng V."/>
            <person name="Clum A."/>
            <person name="Steindorff A."/>
            <person name="Ohm R."/>
            <person name="Martin F."/>
            <person name="Silar P."/>
            <person name="Natvig D."/>
            <person name="Lalanne C."/>
            <person name="Gautier V."/>
            <person name="Ament-velasquez S.L."/>
            <person name="Kruys A."/>
            <person name="Hutchinson M.I."/>
            <person name="Powell A.J."/>
            <person name="Barry K."/>
            <person name="Miller A.N."/>
            <person name="Grigoriev I.V."/>
            <person name="Debuchy R."/>
            <person name="Gladieux P."/>
            <person name="Thoren M.H."/>
            <person name="Johannesson H."/>
        </authorList>
    </citation>
    <scope>NUCLEOTIDE SEQUENCE</scope>
    <source>
        <strain evidence="9">SMH2392-1A</strain>
    </source>
</reference>
<dbReference type="PANTHER" id="PTHR23514">
    <property type="entry name" value="BYPASS OF STOP CODON PROTEIN 6"/>
    <property type="match status" value="1"/>
</dbReference>
<evidence type="ECO:0000313" key="10">
    <source>
        <dbReference type="Proteomes" id="UP001172101"/>
    </source>
</evidence>
<keyword evidence="6 7" id="KW-0472">Membrane</keyword>
<dbReference type="InterPro" id="IPR020846">
    <property type="entry name" value="MFS_dom"/>
</dbReference>